<sequence length="98" mass="9831">MPYCWFLPRTGCKSWLPLAVEGDVEQEGISSVSTECVAPVVIKGLPAAEMALSDVVGGKAACDVSANPACFCGSFCCDSCCMGGGGGGVACDGTLVLC</sequence>
<reference evidence="1" key="2">
    <citation type="journal article" date="2015" name="Data Brief">
        <title>Shoot transcriptome of the giant reed, Arundo donax.</title>
        <authorList>
            <person name="Barrero R.A."/>
            <person name="Guerrero F.D."/>
            <person name="Moolhuijzen P."/>
            <person name="Goolsby J.A."/>
            <person name="Tidwell J."/>
            <person name="Bellgard S.E."/>
            <person name="Bellgard M.I."/>
        </authorList>
    </citation>
    <scope>NUCLEOTIDE SEQUENCE</scope>
    <source>
        <tissue evidence="1">Shoot tissue taken approximately 20 cm above the soil surface</tissue>
    </source>
</reference>
<protein>
    <submittedName>
        <fullName evidence="1">Uncharacterized protein</fullName>
    </submittedName>
</protein>
<accession>A0A0A9F3W5</accession>
<reference evidence="1" key="1">
    <citation type="submission" date="2014-09" db="EMBL/GenBank/DDBJ databases">
        <authorList>
            <person name="Magalhaes I.L.F."/>
            <person name="Oliveira U."/>
            <person name="Santos F.R."/>
            <person name="Vidigal T.H.D.A."/>
            <person name="Brescovit A.D."/>
            <person name="Santos A.J."/>
        </authorList>
    </citation>
    <scope>NUCLEOTIDE SEQUENCE</scope>
    <source>
        <tissue evidence="1">Shoot tissue taken approximately 20 cm above the soil surface</tissue>
    </source>
</reference>
<proteinExistence type="predicted"/>
<organism evidence="1">
    <name type="scientific">Arundo donax</name>
    <name type="common">Giant reed</name>
    <name type="synonym">Donax arundinaceus</name>
    <dbReference type="NCBI Taxonomy" id="35708"/>
    <lineage>
        <taxon>Eukaryota</taxon>
        <taxon>Viridiplantae</taxon>
        <taxon>Streptophyta</taxon>
        <taxon>Embryophyta</taxon>
        <taxon>Tracheophyta</taxon>
        <taxon>Spermatophyta</taxon>
        <taxon>Magnoliopsida</taxon>
        <taxon>Liliopsida</taxon>
        <taxon>Poales</taxon>
        <taxon>Poaceae</taxon>
        <taxon>PACMAD clade</taxon>
        <taxon>Arundinoideae</taxon>
        <taxon>Arundineae</taxon>
        <taxon>Arundo</taxon>
    </lineage>
</organism>
<dbReference type="EMBL" id="GBRH01191992">
    <property type="protein sequence ID" value="JAE05904.1"/>
    <property type="molecule type" value="Transcribed_RNA"/>
</dbReference>
<evidence type="ECO:0000313" key="1">
    <source>
        <dbReference type="EMBL" id="JAE05904.1"/>
    </source>
</evidence>
<dbReference type="AlphaFoldDB" id="A0A0A9F3W5"/>
<name>A0A0A9F3W5_ARUDO</name>